<gene>
    <name evidence="8" type="ORF">B0G62_11320</name>
</gene>
<dbReference type="InterPro" id="IPR003439">
    <property type="entry name" value="ABC_transporter-like_ATP-bd"/>
</dbReference>
<reference evidence="8 9" key="1">
    <citation type="submission" date="2018-01" db="EMBL/GenBank/DDBJ databases">
        <title>Genomic Encyclopedia of Type Strains, Phase III (KMG-III): the genomes of soil and plant-associated and newly described type strains.</title>
        <authorList>
            <person name="Whitman W."/>
        </authorList>
    </citation>
    <scope>NUCLEOTIDE SEQUENCE [LARGE SCALE GENOMIC DNA]</scope>
    <source>
        <strain evidence="8 9">JCM 18070</strain>
    </source>
</reference>
<dbReference type="OrthoDB" id="9783039at2"/>
<dbReference type="InterPro" id="IPR050166">
    <property type="entry name" value="ABC_transporter_ATP-bind"/>
</dbReference>
<sequence>MNSPALAPKSPYGGGTPDSFVRLHGVSKRFQVAGHSRAILADLDLDIRRKEFIAILGESGCGKSTLLRLLCGLDSAYEGQILVDGVAPRIGNDEAGIVFQDPRLFPWLTVEQNIALGLARFSLARSEVQQRVSEHVALVGLAGFERALPHQLSGGMAQRVALARAIVARPAFLLLDEPFSALDALTRSQMHDQLLRIRAAADLTMLLVTHDVEEAVYLADRVVVMAPRPGPLRAAVDIDLAYPRNRADTAFQHERERLHALLGHGVNSFS</sequence>
<evidence type="ECO:0000256" key="6">
    <source>
        <dbReference type="ARBA" id="ARBA00022840"/>
    </source>
</evidence>
<dbReference type="SUPFAM" id="SSF52540">
    <property type="entry name" value="P-loop containing nucleoside triphosphate hydrolases"/>
    <property type="match status" value="1"/>
</dbReference>
<keyword evidence="5" id="KW-0547">Nucleotide-binding</keyword>
<name>A0A2S4M284_9BURK</name>
<dbReference type="InterPro" id="IPR027417">
    <property type="entry name" value="P-loop_NTPase"/>
</dbReference>
<keyword evidence="4" id="KW-0472">Membrane</keyword>
<evidence type="ECO:0000259" key="7">
    <source>
        <dbReference type="PROSITE" id="PS50893"/>
    </source>
</evidence>
<dbReference type="GO" id="GO:0005524">
    <property type="term" value="F:ATP binding"/>
    <property type="evidence" value="ECO:0007669"/>
    <property type="project" value="UniProtKB-KW"/>
</dbReference>
<accession>A0A2S4M284</accession>
<dbReference type="CDD" id="cd03293">
    <property type="entry name" value="ABC_NrtD_SsuB_transporters"/>
    <property type="match status" value="1"/>
</dbReference>
<dbReference type="PROSITE" id="PS00211">
    <property type="entry name" value="ABC_TRANSPORTER_1"/>
    <property type="match status" value="1"/>
</dbReference>
<dbReference type="PROSITE" id="PS50893">
    <property type="entry name" value="ABC_TRANSPORTER_2"/>
    <property type="match status" value="1"/>
</dbReference>
<keyword evidence="3" id="KW-1003">Cell membrane</keyword>
<dbReference type="AlphaFoldDB" id="A0A2S4M284"/>
<keyword evidence="2" id="KW-0813">Transport</keyword>
<keyword evidence="9" id="KW-1185">Reference proteome</keyword>
<feature type="domain" description="ABC transporter" evidence="7">
    <location>
        <begin position="21"/>
        <end position="252"/>
    </location>
</feature>
<dbReference type="Pfam" id="PF00005">
    <property type="entry name" value="ABC_tran"/>
    <property type="match status" value="1"/>
</dbReference>
<evidence type="ECO:0000313" key="8">
    <source>
        <dbReference type="EMBL" id="POR48735.1"/>
    </source>
</evidence>
<keyword evidence="6 8" id="KW-0067">ATP-binding</keyword>
<keyword evidence="4" id="KW-0997">Cell inner membrane</keyword>
<dbReference type="EMBL" id="PQGA01000013">
    <property type="protein sequence ID" value="POR48735.1"/>
    <property type="molecule type" value="Genomic_DNA"/>
</dbReference>
<evidence type="ECO:0000256" key="1">
    <source>
        <dbReference type="ARBA" id="ARBA00005417"/>
    </source>
</evidence>
<proteinExistence type="inferred from homology"/>
<comment type="caution">
    <text evidence="8">The sequence shown here is derived from an EMBL/GenBank/DDBJ whole genome shotgun (WGS) entry which is preliminary data.</text>
</comment>
<evidence type="ECO:0000256" key="5">
    <source>
        <dbReference type="ARBA" id="ARBA00022741"/>
    </source>
</evidence>
<evidence type="ECO:0000256" key="4">
    <source>
        <dbReference type="ARBA" id="ARBA00022519"/>
    </source>
</evidence>
<evidence type="ECO:0000256" key="3">
    <source>
        <dbReference type="ARBA" id="ARBA00022475"/>
    </source>
</evidence>
<dbReference type="PANTHER" id="PTHR42788">
    <property type="entry name" value="TAURINE IMPORT ATP-BINDING PROTEIN-RELATED"/>
    <property type="match status" value="1"/>
</dbReference>
<dbReference type="GO" id="GO:0016887">
    <property type="term" value="F:ATP hydrolysis activity"/>
    <property type="evidence" value="ECO:0007669"/>
    <property type="project" value="InterPro"/>
</dbReference>
<comment type="similarity">
    <text evidence="1">Belongs to the ABC transporter superfamily.</text>
</comment>
<evidence type="ECO:0000256" key="2">
    <source>
        <dbReference type="ARBA" id="ARBA00022448"/>
    </source>
</evidence>
<dbReference type="Proteomes" id="UP000237381">
    <property type="component" value="Unassembled WGS sequence"/>
</dbReference>
<dbReference type="InterPro" id="IPR003593">
    <property type="entry name" value="AAA+_ATPase"/>
</dbReference>
<organism evidence="8 9">
    <name type="scientific">Paraburkholderia eburnea</name>
    <dbReference type="NCBI Taxonomy" id="1189126"/>
    <lineage>
        <taxon>Bacteria</taxon>
        <taxon>Pseudomonadati</taxon>
        <taxon>Pseudomonadota</taxon>
        <taxon>Betaproteobacteria</taxon>
        <taxon>Burkholderiales</taxon>
        <taxon>Burkholderiaceae</taxon>
        <taxon>Paraburkholderia</taxon>
    </lineage>
</organism>
<evidence type="ECO:0000313" key="9">
    <source>
        <dbReference type="Proteomes" id="UP000237381"/>
    </source>
</evidence>
<dbReference type="InterPro" id="IPR017871">
    <property type="entry name" value="ABC_transporter-like_CS"/>
</dbReference>
<dbReference type="SMART" id="SM00382">
    <property type="entry name" value="AAA"/>
    <property type="match status" value="1"/>
</dbReference>
<dbReference type="PANTHER" id="PTHR42788:SF13">
    <property type="entry name" value="ALIPHATIC SULFONATES IMPORT ATP-BINDING PROTEIN SSUB"/>
    <property type="match status" value="1"/>
</dbReference>
<dbReference type="Gene3D" id="3.40.50.300">
    <property type="entry name" value="P-loop containing nucleotide triphosphate hydrolases"/>
    <property type="match status" value="1"/>
</dbReference>
<protein>
    <submittedName>
        <fullName evidence="8">Sulfonate transport system ATP-binding protein</fullName>
    </submittedName>
</protein>